<dbReference type="Proteomes" id="UP000054558">
    <property type="component" value="Unassembled WGS sequence"/>
</dbReference>
<protein>
    <submittedName>
        <fullName evidence="2">Uncharacterized protein</fullName>
    </submittedName>
</protein>
<keyword evidence="3" id="KW-1185">Reference proteome</keyword>
<gene>
    <name evidence="2" type="ORF">KFL_012630020</name>
</gene>
<sequence>MLAAAPTAFVAAAVRQRGVAQYPPEKTAAAEDMRANFSALEEVNNLRNECMRLERELSGAHTDGSECGAAGKRLAAGLLVEAHLKEQTAECHLAHQHVRSASKALHPLEAAHQKALFQAAAAAQEEPPEK</sequence>
<reference evidence="2 3" key="1">
    <citation type="journal article" date="2014" name="Nat. Commun.">
        <title>Klebsormidium flaccidum genome reveals primary factors for plant terrestrial adaptation.</title>
        <authorList>
            <person name="Hori K."/>
            <person name="Maruyama F."/>
            <person name="Fujisawa T."/>
            <person name="Togashi T."/>
            <person name="Yamamoto N."/>
            <person name="Seo M."/>
            <person name="Sato S."/>
            <person name="Yamada T."/>
            <person name="Mori H."/>
            <person name="Tajima N."/>
            <person name="Moriyama T."/>
            <person name="Ikeuchi M."/>
            <person name="Watanabe M."/>
            <person name="Wada H."/>
            <person name="Kobayashi K."/>
            <person name="Saito M."/>
            <person name="Masuda T."/>
            <person name="Sasaki-Sekimoto Y."/>
            <person name="Mashiguchi K."/>
            <person name="Awai K."/>
            <person name="Shimojima M."/>
            <person name="Masuda S."/>
            <person name="Iwai M."/>
            <person name="Nobusawa T."/>
            <person name="Narise T."/>
            <person name="Kondo S."/>
            <person name="Saito H."/>
            <person name="Sato R."/>
            <person name="Murakawa M."/>
            <person name="Ihara Y."/>
            <person name="Oshima-Yamada Y."/>
            <person name="Ohtaka K."/>
            <person name="Satoh M."/>
            <person name="Sonobe K."/>
            <person name="Ishii M."/>
            <person name="Ohtani R."/>
            <person name="Kanamori-Sato M."/>
            <person name="Honoki R."/>
            <person name="Miyazaki D."/>
            <person name="Mochizuki H."/>
            <person name="Umetsu J."/>
            <person name="Higashi K."/>
            <person name="Shibata D."/>
            <person name="Kamiya Y."/>
            <person name="Sato N."/>
            <person name="Nakamura Y."/>
            <person name="Tabata S."/>
            <person name="Ida S."/>
            <person name="Kurokawa K."/>
            <person name="Ohta H."/>
        </authorList>
    </citation>
    <scope>NUCLEOTIDE SEQUENCE [LARGE SCALE GENOMIC DNA]</scope>
    <source>
        <strain evidence="2 3">NIES-2285</strain>
    </source>
</reference>
<keyword evidence="1" id="KW-0175">Coiled coil</keyword>
<feature type="coiled-coil region" evidence="1">
    <location>
        <begin position="36"/>
        <end position="63"/>
    </location>
</feature>
<evidence type="ECO:0000256" key="1">
    <source>
        <dbReference type="SAM" id="Coils"/>
    </source>
</evidence>
<evidence type="ECO:0000313" key="2">
    <source>
        <dbReference type="EMBL" id="GAQ93034.1"/>
    </source>
</evidence>
<proteinExistence type="predicted"/>
<evidence type="ECO:0000313" key="3">
    <source>
        <dbReference type="Proteomes" id="UP000054558"/>
    </source>
</evidence>
<accession>A0A1Y1IQP8</accession>
<dbReference type="AlphaFoldDB" id="A0A1Y1IQP8"/>
<organism evidence="2 3">
    <name type="scientific">Klebsormidium nitens</name>
    <name type="common">Green alga</name>
    <name type="synonym">Ulothrix nitens</name>
    <dbReference type="NCBI Taxonomy" id="105231"/>
    <lineage>
        <taxon>Eukaryota</taxon>
        <taxon>Viridiplantae</taxon>
        <taxon>Streptophyta</taxon>
        <taxon>Klebsormidiophyceae</taxon>
        <taxon>Klebsormidiales</taxon>
        <taxon>Klebsormidiaceae</taxon>
        <taxon>Klebsormidium</taxon>
    </lineage>
</organism>
<dbReference type="EMBL" id="DF238212">
    <property type="protein sequence ID" value="GAQ93034.1"/>
    <property type="molecule type" value="Genomic_DNA"/>
</dbReference>
<name>A0A1Y1IQP8_KLENI</name>